<keyword evidence="3" id="KW-0808">Transferase</keyword>
<dbReference type="PANTHER" id="PTHR35526">
    <property type="entry name" value="ANTI-SIGMA-F FACTOR RSBW-RELATED"/>
    <property type="match status" value="1"/>
</dbReference>
<dbReference type="InterPro" id="IPR003594">
    <property type="entry name" value="HATPase_dom"/>
</dbReference>
<dbReference type="PANTHER" id="PTHR35526:SF3">
    <property type="entry name" value="ANTI-SIGMA-F FACTOR RSBW"/>
    <property type="match status" value="1"/>
</dbReference>
<protein>
    <submittedName>
        <fullName evidence="3">Serine/threonine-protein kinase RsbW</fullName>
    </submittedName>
</protein>
<evidence type="ECO:0000259" key="2">
    <source>
        <dbReference type="Pfam" id="PF13581"/>
    </source>
</evidence>
<organism evidence="3 4">
    <name type="scientific">Caldicoprobacter faecalis</name>
    <dbReference type="NCBI Taxonomy" id="937334"/>
    <lineage>
        <taxon>Bacteria</taxon>
        <taxon>Bacillati</taxon>
        <taxon>Bacillota</taxon>
        <taxon>Clostridia</taxon>
        <taxon>Caldicoprobacterales</taxon>
        <taxon>Caldicoprobacteraceae</taxon>
        <taxon>Caldicoprobacter</taxon>
    </lineage>
</organism>
<dbReference type="Proteomes" id="UP000198577">
    <property type="component" value="Unassembled WGS sequence"/>
</dbReference>
<evidence type="ECO:0000256" key="1">
    <source>
        <dbReference type="ARBA" id="ARBA00022527"/>
    </source>
</evidence>
<gene>
    <name evidence="3" type="ORF">SAMN05444406_102109</name>
</gene>
<accession>A0A1I5SG76</accession>
<dbReference type="InterPro" id="IPR050267">
    <property type="entry name" value="Anti-sigma-factor_SerPK"/>
</dbReference>
<keyword evidence="4" id="KW-1185">Reference proteome</keyword>
<dbReference type="Gene3D" id="3.30.565.10">
    <property type="entry name" value="Histidine kinase-like ATPase, C-terminal domain"/>
    <property type="match status" value="1"/>
</dbReference>
<reference evidence="3 4" key="1">
    <citation type="submission" date="2016-10" db="EMBL/GenBank/DDBJ databases">
        <authorList>
            <person name="de Groot N.N."/>
        </authorList>
    </citation>
    <scope>NUCLEOTIDE SEQUENCE [LARGE SCALE GENOMIC DNA]</scope>
    <source>
        <strain evidence="3 4">DSM 20678</strain>
    </source>
</reference>
<name>A0A1I5SG76_9FIRM</name>
<sequence length="139" mass="15970">MLLFKKEIVGANPQMVRGLVREIMECIESWHHLEEEEDYEFRLIINELIVNGIVHGNKCFDDKVLTVIVHALDDNTISICIRDQGGGFNYREIERGIFPCDSFLLLERGRGLKIVQSICDDIKFSKNGSWISVKKSIKS</sequence>
<proteinExistence type="predicted"/>
<dbReference type="CDD" id="cd16936">
    <property type="entry name" value="HATPase_RsbW-like"/>
    <property type="match status" value="1"/>
</dbReference>
<evidence type="ECO:0000313" key="4">
    <source>
        <dbReference type="Proteomes" id="UP000198577"/>
    </source>
</evidence>
<dbReference type="InterPro" id="IPR036890">
    <property type="entry name" value="HATPase_C_sf"/>
</dbReference>
<keyword evidence="3" id="KW-0418">Kinase</keyword>
<dbReference type="SUPFAM" id="SSF55874">
    <property type="entry name" value="ATPase domain of HSP90 chaperone/DNA topoisomerase II/histidine kinase"/>
    <property type="match status" value="1"/>
</dbReference>
<evidence type="ECO:0000313" key="3">
    <source>
        <dbReference type="EMBL" id="SFP69346.1"/>
    </source>
</evidence>
<dbReference type="Pfam" id="PF13581">
    <property type="entry name" value="HATPase_c_2"/>
    <property type="match status" value="1"/>
</dbReference>
<feature type="domain" description="Histidine kinase/HSP90-like ATPase" evidence="2">
    <location>
        <begin position="11"/>
        <end position="134"/>
    </location>
</feature>
<dbReference type="GO" id="GO:0004674">
    <property type="term" value="F:protein serine/threonine kinase activity"/>
    <property type="evidence" value="ECO:0007669"/>
    <property type="project" value="UniProtKB-KW"/>
</dbReference>
<keyword evidence="1" id="KW-0723">Serine/threonine-protein kinase</keyword>
<dbReference type="AlphaFoldDB" id="A0A1I5SG76"/>
<dbReference type="EMBL" id="FOXR01000002">
    <property type="protein sequence ID" value="SFP69346.1"/>
    <property type="molecule type" value="Genomic_DNA"/>
</dbReference>
<dbReference type="RefSeq" id="WP_025746980.1">
    <property type="nucleotide sequence ID" value="NZ_FOXR01000002.1"/>
</dbReference>
<dbReference type="STRING" id="937334.SAMN05444406_102109"/>